<dbReference type="Pfam" id="PF05656">
    <property type="entry name" value="DUF805"/>
    <property type="match status" value="1"/>
</dbReference>
<evidence type="ECO:0000256" key="2">
    <source>
        <dbReference type="SAM" id="Phobius"/>
    </source>
</evidence>
<reference evidence="3 4" key="1">
    <citation type="submission" date="2019-12" db="EMBL/GenBank/DDBJ databases">
        <authorList>
            <person name="Shi Y."/>
        </authorList>
    </citation>
    <scope>NUCLEOTIDE SEQUENCE [LARGE SCALE GENOMIC DNA]</scope>
    <source>
        <strain evidence="3 4">JCM 17929</strain>
    </source>
</reference>
<evidence type="ECO:0000256" key="1">
    <source>
        <dbReference type="SAM" id="MobiDB-lite"/>
    </source>
</evidence>
<dbReference type="Proteomes" id="UP000436989">
    <property type="component" value="Unassembled WGS sequence"/>
</dbReference>
<proteinExistence type="predicted"/>
<evidence type="ECO:0000313" key="4">
    <source>
        <dbReference type="Proteomes" id="UP000436989"/>
    </source>
</evidence>
<dbReference type="PANTHER" id="PTHR34980:SF2">
    <property type="entry name" value="INNER MEMBRANE PROTEIN YHAH-RELATED"/>
    <property type="match status" value="1"/>
</dbReference>
<name>A0A6N8GNF5_9MICC</name>
<dbReference type="InterPro" id="IPR008523">
    <property type="entry name" value="DUF805"/>
</dbReference>
<feature type="transmembrane region" description="Helical" evidence="2">
    <location>
        <begin position="113"/>
        <end position="136"/>
    </location>
</feature>
<keyword evidence="2" id="KW-0812">Transmembrane</keyword>
<dbReference type="EMBL" id="WOGU01000009">
    <property type="protein sequence ID" value="MUN63820.1"/>
    <property type="molecule type" value="Genomic_DNA"/>
</dbReference>
<feature type="compositionally biased region" description="Basic and acidic residues" evidence="1">
    <location>
        <begin position="1"/>
        <end position="11"/>
    </location>
</feature>
<dbReference type="RefSeq" id="WP_156269714.1">
    <property type="nucleotide sequence ID" value="NZ_WOGU01000009.1"/>
</dbReference>
<feature type="region of interest" description="Disordered" evidence="1">
    <location>
        <begin position="1"/>
        <end position="46"/>
    </location>
</feature>
<keyword evidence="2" id="KW-1133">Transmembrane helix</keyword>
<accession>A0A6N8GNF5</accession>
<keyword evidence="4" id="KW-1185">Reference proteome</keyword>
<feature type="transmembrane region" description="Helical" evidence="2">
    <location>
        <begin position="81"/>
        <end position="101"/>
    </location>
</feature>
<protein>
    <submittedName>
        <fullName evidence="3">DUF805 domain-containing protein</fullName>
    </submittedName>
</protein>
<sequence length="180" mass="19613">MSSGDPHDGRHYPPAGGDTGAQQGQAPGPYGYHQHGPGPYGRQHPVRVGPQPGVHVGFGAAIKRYYAKYAQFTGRASRSEYWWVALYLALITLPLELLISYPGTEPSGELNGLGVVLSFVYFGFMLAHFIPSLAIGIRRLHDVNLSGWFTLIGLIPLVGWIVIVVLAVLPHKPEGARFDR</sequence>
<keyword evidence="2" id="KW-0472">Membrane</keyword>
<organism evidence="3 4">
    <name type="scientific">Kocuria sediminis</name>
    <dbReference type="NCBI Taxonomy" id="1038857"/>
    <lineage>
        <taxon>Bacteria</taxon>
        <taxon>Bacillati</taxon>
        <taxon>Actinomycetota</taxon>
        <taxon>Actinomycetes</taxon>
        <taxon>Micrococcales</taxon>
        <taxon>Micrococcaceae</taxon>
        <taxon>Kocuria</taxon>
    </lineage>
</organism>
<feature type="transmembrane region" description="Helical" evidence="2">
    <location>
        <begin position="148"/>
        <end position="169"/>
    </location>
</feature>
<dbReference type="PANTHER" id="PTHR34980">
    <property type="entry name" value="INNER MEMBRANE PROTEIN-RELATED-RELATED"/>
    <property type="match status" value="1"/>
</dbReference>
<feature type="compositionally biased region" description="Low complexity" evidence="1">
    <location>
        <begin position="13"/>
        <end position="41"/>
    </location>
</feature>
<dbReference type="GO" id="GO:0005886">
    <property type="term" value="C:plasma membrane"/>
    <property type="evidence" value="ECO:0007669"/>
    <property type="project" value="TreeGrafter"/>
</dbReference>
<gene>
    <name evidence="3" type="ORF">GMA12_11835</name>
</gene>
<comment type="caution">
    <text evidence="3">The sequence shown here is derived from an EMBL/GenBank/DDBJ whole genome shotgun (WGS) entry which is preliminary data.</text>
</comment>
<dbReference type="AlphaFoldDB" id="A0A6N8GNF5"/>
<evidence type="ECO:0000313" key="3">
    <source>
        <dbReference type="EMBL" id="MUN63820.1"/>
    </source>
</evidence>